<name>A0A915CRZ3_9BILA</name>
<evidence type="ECO:0000256" key="1">
    <source>
        <dbReference type="SAM" id="MobiDB-lite"/>
    </source>
</evidence>
<feature type="compositionally biased region" description="Low complexity" evidence="1">
    <location>
        <begin position="38"/>
        <end position="54"/>
    </location>
</feature>
<feature type="region of interest" description="Disordered" evidence="1">
    <location>
        <begin position="38"/>
        <end position="80"/>
    </location>
</feature>
<dbReference type="Proteomes" id="UP000887574">
    <property type="component" value="Unplaced"/>
</dbReference>
<evidence type="ECO:0000313" key="2">
    <source>
        <dbReference type="Proteomes" id="UP000887574"/>
    </source>
</evidence>
<protein>
    <submittedName>
        <fullName evidence="3">Uncharacterized protein</fullName>
    </submittedName>
</protein>
<sequence length="80" mass="9313">MDSNTYWLTTAVPEKLWTITFELIKRIKWGNRLDVHTITTGTTTTHHNTSSSSSRSKKKKNEEQERKSLGRARQPFLAHE</sequence>
<proteinExistence type="predicted"/>
<organism evidence="2 3">
    <name type="scientific">Ditylenchus dipsaci</name>
    <dbReference type="NCBI Taxonomy" id="166011"/>
    <lineage>
        <taxon>Eukaryota</taxon>
        <taxon>Metazoa</taxon>
        <taxon>Ecdysozoa</taxon>
        <taxon>Nematoda</taxon>
        <taxon>Chromadorea</taxon>
        <taxon>Rhabditida</taxon>
        <taxon>Tylenchina</taxon>
        <taxon>Tylenchomorpha</taxon>
        <taxon>Sphaerularioidea</taxon>
        <taxon>Anguinidae</taxon>
        <taxon>Anguininae</taxon>
        <taxon>Ditylenchus</taxon>
    </lineage>
</organism>
<evidence type="ECO:0000313" key="3">
    <source>
        <dbReference type="WBParaSite" id="jg11987"/>
    </source>
</evidence>
<keyword evidence="2" id="KW-1185">Reference proteome</keyword>
<accession>A0A915CRZ3</accession>
<dbReference type="AlphaFoldDB" id="A0A915CRZ3"/>
<dbReference type="WBParaSite" id="jg11987">
    <property type="protein sequence ID" value="jg11987"/>
    <property type="gene ID" value="jg11987"/>
</dbReference>
<reference evidence="3" key="1">
    <citation type="submission" date="2022-11" db="UniProtKB">
        <authorList>
            <consortium name="WormBaseParasite"/>
        </authorList>
    </citation>
    <scope>IDENTIFICATION</scope>
</reference>